<sequence length="66" mass="7470">WHQAARRRPRWQSSIASDGCASAGWTSRPARTRASTRPPIRSTRPTTRSPTRRATSRRVSRRSPTA</sequence>
<feature type="region of interest" description="Disordered" evidence="1">
    <location>
        <begin position="1"/>
        <end position="66"/>
    </location>
</feature>
<evidence type="ECO:0000256" key="1">
    <source>
        <dbReference type="SAM" id="MobiDB-lite"/>
    </source>
</evidence>
<feature type="non-terminal residue" evidence="2">
    <location>
        <position position="1"/>
    </location>
</feature>
<feature type="compositionally biased region" description="Basic residues" evidence="1">
    <location>
        <begin position="1"/>
        <end position="10"/>
    </location>
</feature>
<feature type="non-terminal residue" evidence="2">
    <location>
        <position position="66"/>
    </location>
</feature>
<evidence type="ECO:0000313" key="2">
    <source>
        <dbReference type="EMBL" id="CAA9494842.1"/>
    </source>
</evidence>
<name>A0A6J4SBM0_9ACTN</name>
<gene>
    <name evidence="2" type="ORF">AVDCRST_MAG67-1612</name>
</gene>
<accession>A0A6J4SBM0</accession>
<feature type="compositionally biased region" description="Basic residues" evidence="1">
    <location>
        <begin position="50"/>
        <end position="66"/>
    </location>
</feature>
<dbReference type="AlphaFoldDB" id="A0A6J4SBM0"/>
<organism evidence="2">
    <name type="scientific">uncultured Solirubrobacteraceae bacterium</name>
    <dbReference type="NCBI Taxonomy" id="1162706"/>
    <lineage>
        <taxon>Bacteria</taxon>
        <taxon>Bacillati</taxon>
        <taxon>Actinomycetota</taxon>
        <taxon>Thermoleophilia</taxon>
        <taxon>Solirubrobacterales</taxon>
        <taxon>Solirubrobacteraceae</taxon>
        <taxon>environmental samples</taxon>
    </lineage>
</organism>
<dbReference type="EMBL" id="CADCVQ010000070">
    <property type="protein sequence ID" value="CAA9494842.1"/>
    <property type="molecule type" value="Genomic_DNA"/>
</dbReference>
<feature type="compositionally biased region" description="Low complexity" evidence="1">
    <location>
        <begin position="26"/>
        <end position="49"/>
    </location>
</feature>
<proteinExistence type="predicted"/>
<reference evidence="2" key="1">
    <citation type="submission" date="2020-02" db="EMBL/GenBank/DDBJ databases">
        <authorList>
            <person name="Meier V. D."/>
        </authorList>
    </citation>
    <scope>NUCLEOTIDE SEQUENCE</scope>
    <source>
        <strain evidence="2">AVDCRST_MAG67</strain>
    </source>
</reference>
<protein>
    <submittedName>
        <fullName evidence="2">Uncharacterized protein</fullName>
    </submittedName>
</protein>